<keyword evidence="5" id="KW-1278">Translocase</keyword>
<dbReference type="CDD" id="cd03258">
    <property type="entry name" value="ABC_MetN_methionine_transporter"/>
    <property type="match status" value="1"/>
</dbReference>
<keyword evidence="4 9" id="KW-0067">ATP-binding</keyword>
<feature type="domain" description="ABC transporter" evidence="8">
    <location>
        <begin position="2"/>
        <end position="276"/>
    </location>
</feature>
<comment type="caution">
    <text evidence="9">The sequence shown here is derived from an EMBL/GenBank/DDBJ whole genome shotgun (WGS) entry which is preliminary data.</text>
</comment>
<organism evidence="9 10">
    <name type="scientific">Abiotrophia defectiva</name>
    <name type="common">Streptococcus defectivus</name>
    <dbReference type="NCBI Taxonomy" id="46125"/>
    <lineage>
        <taxon>Bacteria</taxon>
        <taxon>Bacillati</taxon>
        <taxon>Bacillota</taxon>
        <taxon>Bacilli</taxon>
        <taxon>Lactobacillales</taxon>
        <taxon>Aerococcaceae</taxon>
        <taxon>Abiotrophia</taxon>
    </lineage>
</organism>
<dbReference type="Pfam" id="PF00005">
    <property type="entry name" value="ABC_tran"/>
    <property type="match status" value="1"/>
</dbReference>
<keyword evidence="6" id="KW-0029">Amino-acid transport</keyword>
<evidence type="ECO:0000256" key="1">
    <source>
        <dbReference type="ARBA" id="ARBA00022448"/>
    </source>
</evidence>
<dbReference type="InterPro" id="IPR027417">
    <property type="entry name" value="P-loop_NTPase"/>
</dbReference>
<dbReference type="Gene3D" id="3.30.70.260">
    <property type="match status" value="1"/>
</dbReference>
<keyword evidence="2" id="KW-1003">Cell membrane</keyword>
<proteinExistence type="predicted"/>
<dbReference type="SUPFAM" id="SSF52540">
    <property type="entry name" value="P-loop containing nucleoside triphosphate hydrolases"/>
    <property type="match status" value="1"/>
</dbReference>
<evidence type="ECO:0000256" key="6">
    <source>
        <dbReference type="ARBA" id="ARBA00022970"/>
    </source>
</evidence>
<evidence type="ECO:0000256" key="4">
    <source>
        <dbReference type="ARBA" id="ARBA00022840"/>
    </source>
</evidence>
<dbReference type="GO" id="GO:0005524">
    <property type="term" value="F:ATP binding"/>
    <property type="evidence" value="ECO:0007669"/>
    <property type="project" value="UniProtKB-KW"/>
</dbReference>
<dbReference type="PANTHER" id="PTHR43166">
    <property type="entry name" value="AMINO ACID IMPORT ATP-BINDING PROTEIN"/>
    <property type="match status" value="1"/>
</dbReference>
<dbReference type="InterPro" id="IPR003593">
    <property type="entry name" value="AAA+_ATPase"/>
</dbReference>
<dbReference type="EMBL" id="JABZFV010000020">
    <property type="protein sequence ID" value="MBF0934408.1"/>
    <property type="molecule type" value="Genomic_DNA"/>
</dbReference>
<dbReference type="SUPFAM" id="SSF55021">
    <property type="entry name" value="ACT-like"/>
    <property type="match status" value="1"/>
</dbReference>
<evidence type="ECO:0000313" key="10">
    <source>
        <dbReference type="Proteomes" id="UP000757900"/>
    </source>
</evidence>
<dbReference type="SMART" id="SM00930">
    <property type="entry name" value="NIL"/>
    <property type="match status" value="1"/>
</dbReference>
<dbReference type="InterPro" id="IPR017871">
    <property type="entry name" value="ABC_transporter-like_CS"/>
</dbReference>
<dbReference type="Proteomes" id="UP000757900">
    <property type="component" value="Unassembled WGS sequence"/>
</dbReference>
<dbReference type="Gene3D" id="3.40.50.300">
    <property type="entry name" value="P-loop containing nucleotide triphosphate hydrolases"/>
    <property type="match status" value="1"/>
</dbReference>
<evidence type="ECO:0000256" key="7">
    <source>
        <dbReference type="ARBA" id="ARBA00023136"/>
    </source>
</evidence>
<dbReference type="PROSITE" id="PS00211">
    <property type="entry name" value="ABC_TRANSPORTER_1"/>
    <property type="match status" value="1"/>
</dbReference>
<dbReference type="InterPro" id="IPR041701">
    <property type="entry name" value="MetN_ABC"/>
</dbReference>
<keyword evidence="7" id="KW-0472">Membrane</keyword>
<evidence type="ECO:0000259" key="8">
    <source>
        <dbReference type="PROSITE" id="PS50893"/>
    </source>
</evidence>
<name>A0A929MN27_ABIDE</name>
<dbReference type="SMART" id="SM00382">
    <property type="entry name" value="AAA"/>
    <property type="match status" value="1"/>
</dbReference>
<gene>
    <name evidence="9" type="ORF">HXK00_02035</name>
</gene>
<dbReference type="InterPro" id="IPR050086">
    <property type="entry name" value="MetN_ABC_transporter-like"/>
</dbReference>
<keyword evidence="1" id="KW-0813">Transport</keyword>
<dbReference type="GO" id="GO:0016887">
    <property type="term" value="F:ATP hydrolysis activity"/>
    <property type="evidence" value="ECO:0007669"/>
    <property type="project" value="InterPro"/>
</dbReference>
<dbReference type="InterPro" id="IPR045865">
    <property type="entry name" value="ACT-like_dom_sf"/>
</dbReference>
<dbReference type="PANTHER" id="PTHR43166:SF30">
    <property type="entry name" value="METHIONINE IMPORT ATP-BINDING PROTEIN METN"/>
    <property type="match status" value="1"/>
</dbReference>
<evidence type="ECO:0000256" key="5">
    <source>
        <dbReference type="ARBA" id="ARBA00022967"/>
    </source>
</evidence>
<dbReference type="Pfam" id="PF09383">
    <property type="entry name" value="NIL"/>
    <property type="match status" value="1"/>
</dbReference>
<accession>A0A929MN27</accession>
<dbReference type="AlphaFoldDB" id="A0A929MN27"/>
<evidence type="ECO:0000256" key="2">
    <source>
        <dbReference type="ARBA" id="ARBA00022475"/>
    </source>
</evidence>
<dbReference type="PROSITE" id="PS50893">
    <property type="entry name" value="ABC_TRANSPORTER_2"/>
    <property type="match status" value="1"/>
</dbReference>
<evidence type="ECO:0000313" key="9">
    <source>
        <dbReference type="EMBL" id="MBF0934408.1"/>
    </source>
</evidence>
<dbReference type="InterPro" id="IPR018449">
    <property type="entry name" value="NIL_domain"/>
</dbReference>
<dbReference type="GO" id="GO:0006865">
    <property type="term" value="P:amino acid transport"/>
    <property type="evidence" value="ECO:0007669"/>
    <property type="project" value="UniProtKB-KW"/>
</dbReference>
<sequence length="391" mass="43309">MIELKNISVTFRQKDRQVQAVKDVDLAIEEGDIYGIVGYSGAGKSTLVRVINLLQRPTGGQVTVGKVALQGLSGRRLREERKKIGMIFQHFNLMHSRTVFNNVAFPLQYDGDNFRKFGQHVGQALAFWKWSGKAGEKLTAPFKFWSQVRKERRQKVLELLELVGIADKAEAYPSQLSGGQKQRVAIARALASNPKILLCDEATSALDPKTTLQILDLLKELNQKLGLTIVLITHEMQVVKEICNKVAVMENGEVIEAGSVVPIFSQPAQALTRDFIRTATHVDQALATILSQPKFSQLKDDEWLVELSYLGDETDEPLIVTLYSLFNVTANILHGNVEIIDNTPIGNLIVTLAGAEADKEAAVAYIKEQGVNLKFLKRPNSAKDYKGGAKD</sequence>
<dbReference type="InterPro" id="IPR003439">
    <property type="entry name" value="ABC_transporter-like_ATP-bd"/>
</dbReference>
<reference evidence="9" key="1">
    <citation type="submission" date="2020-04" db="EMBL/GenBank/DDBJ databases">
        <title>Deep metagenomics examines the oral microbiome during advanced dental caries in children, revealing novel taxa and co-occurrences with host molecules.</title>
        <authorList>
            <person name="Baker J.L."/>
            <person name="Morton J.T."/>
            <person name="Dinis M."/>
            <person name="Alvarez R."/>
            <person name="Tran N.C."/>
            <person name="Knight R."/>
            <person name="Edlund A."/>
        </authorList>
    </citation>
    <scope>NUCLEOTIDE SEQUENCE</scope>
    <source>
        <strain evidence="9">JCVI_23_bin.16</strain>
    </source>
</reference>
<evidence type="ECO:0000256" key="3">
    <source>
        <dbReference type="ARBA" id="ARBA00022741"/>
    </source>
</evidence>
<protein>
    <submittedName>
        <fullName evidence="9">ATP-binding cassette domain-containing protein</fullName>
    </submittedName>
</protein>
<keyword evidence="3" id="KW-0547">Nucleotide-binding</keyword>